<comment type="similarity">
    <text evidence="1">Belongs to the metallo-dependent hydrolases superfamily.</text>
</comment>
<dbReference type="GO" id="GO:0016787">
    <property type="term" value="F:hydrolase activity"/>
    <property type="evidence" value="ECO:0007669"/>
    <property type="project" value="UniProtKB-KW"/>
</dbReference>
<dbReference type="eggNOG" id="COG3618">
    <property type="taxonomic scope" value="Bacteria"/>
</dbReference>
<reference evidence="3" key="1">
    <citation type="submission" date="2017-12" db="EMBL/GenBank/DDBJ databases">
        <title>FDA dAtabase for Regulatory Grade micrObial Sequences (FDA-ARGOS): Supporting development and validation of Infectious Disease Dx tests.</title>
        <authorList>
            <person name="Campos J."/>
            <person name="Goldberg B."/>
            <person name="Tallon L."/>
            <person name="Sadzewicz L."/>
            <person name="Sengamalay N."/>
            <person name="Ott S."/>
            <person name="Godinez A."/>
            <person name="Nagaraj S."/>
            <person name="Vyas G."/>
            <person name="Aluvathingal J."/>
            <person name="Nadendla S."/>
            <person name="Geyer C."/>
            <person name="Nandy P."/>
            <person name="Hobson J."/>
            <person name="Sichtig H."/>
        </authorList>
    </citation>
    <scope>NUCLEOTIDE SEQUENCE</scope>
    <source>
        <strain evidence="3">FDAARGOS_252</strain>
        <plasmid evidence="3">unnamed1</plasmid>
    </source>
</reference>
<accession>A0A1V0GMU5</accession>
<dbReference type="PANTHER" id="PTHR43569">
    <property type="entry name" value="AMIDOHYDROLASE"/>
    <property type="match status" value="1"/>
</dbReference>
<sequence>MLDAHCHFWSLGRGDYGWLETGGPGLDPIRRDFGLADYPGGRPVIAVQAAPSVAETRFLLDLARGSDSIRGVVGWVDLAAAGAADAVRDLAADPLLRGLRPMLQDIADTDWLVNVARPEALAAMAGAGLVFDALVTERHLPMLARFAGANPDLAIVIDHAAKPQPGPRDGWRAGMRTLARDPRIHCKLSGLLTELSPEERRDPLPALQATLADLLDWFGPDRLIWGSDWPVVTLAAPLIDWLALSEDLTAGLSAPERAAIFGGNAARVYGVAP</sequence>
<evidence type="ECO:0000259" key="2">
    <source>
        <dbReference type="Pfam" id="PF04909"/>
    </source>
</evidence>
<protein>
    <submittedName>
        <fullName evidence="3">Amidohydrolase</fullName>
    </submittedName>
</protein>
<name>A0A1V0GMU5_9RHOB</name>
<geneLocation type="plasmid" evidence="3 4">
    <name>unnamed1</name>
</geneLocation>
<evidence type="ECO:0000313" key="3">
    <source>
        <dbReference type="EMBL" id="ARC35154.1"/>
    </source>
</evidence>
<dbReference type="InterPro" id="IPR032466">
    <property type="entry name" value="Metal_Hydrolase"/>
</dbReference>
<proteinExistence type="inferred from homology"/>
<dbReference type="InterPro" id="IPR006680">
    <property type="entry name" value="Amidohydro-rel"/>
</dbReference>
<feature type="domain" description="Amidohydrolase-related" evidence="2">
    <location>
        <begin position="3"/>
        <end position="270"/>
    </location>
</feature>
<keyword evidence="4" id="KW-1185">Reference proteome</keyword>
<dbReference type="KEGG" id="pye:A6J80_01115"/>
<evidence type="ECO:0000313" key="4">
    <source>
        <dbReference type="Proteomes" id="UP000191257"/>
    </source>
</evidence>
<keyword evidence="3" id="KW-0614">Plasmid</keyword>
<dbReference type="SUPFAM" id="SSF51556">
    <property type="entry name" value="Metallo-dependent hydrolases"/>
    <property type="match status" value="1"/>
</dbReference>
<organism evidence="3 4">
    <name type="scientific">Paracoccus yeei</name>
    <dbReference type="NCBI Taxonomy" id="147645"/>
    <lineage>
        <taxon>Bacteria</taxon>
        <taxon>Pseudomonadati</taxon>
        <taxon>Pseudomonadota</taxon>
        <taxon>Alphaproteobacteria</taxon>
        <taxon>Rhodobacterales</taxon>
        <taxon>Paracoccaceae</taxon>
        <taxon>Paracoccus</taxon>
    </lineage>
</organism>
<dbReference type="AlphaFoldDB" id="A0A1V0GMU5"/>
<dbReference type="PANTHER" id="PTHR43569:SF2">
    <property type="entry name" value="AMIDOHYDROLASE-RELATED DOMAIN-CONTAINING PROTEIN"/>
    <property type="match status" value="1"/>
</dbReference>
<evidence type="ECO:0000256" key="1">
    <source>
        <dbReference type="ARBA" id="ARBA00038310"/>
    </source>
</evidence>
<dbReference type="InterPro" id="IPR052350">
    <property type="entry name" value="Metallo-dep_Lactonases"/>
</dbReference>
<dbReference type="Proteomes" id="UP000191257">
    <property type="component" value="Plasmid unnamed1"/>
</dbReference>
<dbReference type="Gene3D" id="3.20.20.140">
    <property type="entry name" value="Metal-dependent hydrolases"/>
    <property type="match status" value="1"/>
</dbReference>
<gene>
    <name evidence="3" type="ORF">A6J80_01115</name>
</gene>
<dbReference type="RefSeq" id="WP_080620159.1">
    <property type="nucleotide sequence ID" value="NZ_CAWMZI010000002.1"/>
</dbReference>
<dbReference type="Pfam" id="PF04909">
    <property type="entry name" value="Amidohydro_2"/>
    <property type="match status" value="1"/>
</dbReference>
<dbReference type="EMBL" id="CP020441">
    <property type="protein sequence ID" value="ARC35154.1"/>
    <property type="molecule type" value="Genomic_DNA"/>
</dbReference>